<dbReference type="EMBL" id="KN837208">
    <property type="protein sequence ID" value="KIJ33727.1"/>
    <property type="molecule type" value="Genomic_DNA"/>
</dbReference>
<dbReference type="InterPro" id="IPR017972">
    <property type="entry name" value="Cyt_P450_CS"/>
</dbReference>
<evidence type="ECO:0000256" key="10">
    <source>
        <dbReference type="RuleBase" id="RU000461"/>
    </source>
</evidence>
<dbReference type="PANTHER" id="PTHR24305:SF166">
    <property type="entry name" value="CYTOCHROME P450 12A4, MITOCHONDRIAL-RELATED"/>
    <property type="match status" value="1"/>
</dbReference>
<keyword evidence="5 9" id="KW-0479">Metal-binding</keyword>
<dbReference type="OrthoDB" id="1470350at2759"/>
<comment type="similarity">
    <text evidence="3 10">Belongs to the cytochrome P450 family.</text>
</comment>
<dbReference type="SUPFAM" id="SSF48264">
    <property type="entry name" value="Cytochrome P450"/>
    <property type="match status" value="1"/>
</dbReference>
<dbReference type="PROSITE" id="PS00086">
    <property type="entry name" value="CYTOCHROME_P450"/>
    <property type="match status" value="1"/>
</dbReference>
<gene>
    <name evidence="11" type="ORF">M422DRAFT_264179</name>
</gene>
<dbReference type="Proteomes" id="UP000054279">
    <property type="component" value="Unassembled WGS sequence"/>
</dbReference>
<dbReference type="AlphaFoldDB" id="A0A0C9UWR9"/>
<sequence>MLGDADFSWMRNYGTALYMRGPFGRLFLFTVDPRVIQRLLSAFEKGHLAVAKWRDIIAQNGGIPVVLNVHSWLARITLDAIGAGNYQMSMDYDLGSLQGNENELAKVYENLFAHAHYNWGDADIVFLDVVGYLPEWIIDLLRNSPDKRSKQMSLLAAGKEGGKDIMSLLVSAKHWSATISTEDLVAQLTTLLLAGHETMASTMNWLFYELSRHPDIQIKLRKEIIARIRREVLRYHPIQARTTRTAGQGDIILLSEAQKTTDGKTITEVAVEKEQRTIVSFDAYNRLTSIWGEDAHVWNPERFLNDNGTKTKTGLGVLSNLLTFSSGERSCIGWRFVILEMQSTLCALIPNFKFSSPPGNVVIFRVASGLMLPMDVFL</sequence>
<evidence type="ECO:0000313" key="11">
    <source>
        <dbReference type="EMBL" id="KIJ33727.1"/>
    </source>
</evidence>
<comment type="pathway">
    <text evidence="2">Secondary metabolite biosynthesis.</text>
</comment>
<dbReference type="PRINTS" id="PR00463">
    <property type="entry name" value="EP450I"/>
</dbReference>
<protein>
    <recommendedName>
        <fullName evidence="13">Cytochrome P450</fullName>
    </recommendedName>
</protein>
<evidence type="ECO:0000256" key="2">
    <source>
        <dbReference type="ARBA" id="ARBA00005179"/>
    </source>
</evidence>
<dbReference type="GO" id="GO:0004497">
    <property type="term" value="F:monooxygenase activity"/>
    <property type="evidence" value="ECO:0007669"/>
    <property type="project" value="UniProtKB-KW"/>
</dbReference>
<comment type="cofactor">
    <cofactor evidence="1 9">
        <name>heme</name>
        <dbReference type="ChEBI" id="CHEBI:30413"/>
    </cofactor>
</comment>
<name>A0A0C9UWR9_SPHS4</name>
<evidence type="ECO:0000256" key="1">
    <source>
        <dbReference type="ARBA" id="ARBA00001971"/>
    </source>
</evidence>
<dbReference type="Pfam" id="PF00067">
    <property type="entry name" value="p450"/>
    <property type="match status" value="1"/>
</dbReference>
<dbReference type="InterPro" id="IPR036396">
    <property type="entry name" value="Cyt_P450_sf"/>
</dbReference>
<dbReference type="PRINTS" id="PR00385">
    <property type="entry name" value="P450"/>
</dbReference>
<evidence type="ECO:0000256" key="7">
    <source>
        <dbReference type="ARBA" id="ARBA00023004"/>
    </source>
</evidence>
<dbReference type="GO" id="GO:0016705">
    <property type="term" value="F:oxidoreductase activity, acting on paired donors, with incorporation or reduction of molecular oxygen"/>
    <property type="evidence" value="ECO:0007669"/>
    <property type="project" value="InterPro"/>
</dbReference>
<dbReference type="HOGENOM" id="CLU_001570_5_11_1"/>
<dbReference type="InterPro" id="IPR001128">
    <property type="entry name" value="Cyt_P450"/>
</dbReference>
<dbReference type="GO" id="GO:0020037">
    <property type="term" value="F:heme binding"/>
    <property type="evidence" value="ECO:0007669"/>
    <property type="project" value="InterPro"/>
</dbReference>
<evidence type="ECO:0000256" key="5">
    <source>
        <dbReference type="ARBA" id="ARBA00022723"/>
    </source>
</evidence>
<dbReference type="PANTHER" id="PTHR24305">
    <property type="entry name" value="CYTOCHROME P450"/>
    <property type="match status" value="1"/>
</dbReference>
<evidence type="ECO:0008006" key="13">
    <source>
        <dbReference type="Google" id="ProtNLM"/>
    </source>
</evidence>
<dbReference type="InterPro" id="IPR050121">
    <property type="entry name" value="Cytochrome_P450_monoxygenase"/>
</dbReference>
<dbReference type="Gene3D" id="1.10.630.10">
    <property type="entry name" value="Cytochrome P450"/>
    <property type="match status" value="1"/>
</dbReference>
<feature type="binding site" description="axial binding residue" evidence="9">
    <location>
        <position position="331"/>
    </location>
    <ligand>
        <name>heme</name>
        <dbReference type="ChEBI" id="CHEBI:30413"/>
    </ligand>
    <ligandPart>
        <name>Fe</name>
        <dbReference type="ChEBI" id="CHEBI:18248"/>
    </ligandPart>
</feature>
<keyword evidence="6 10" id="KW-0560">Oxidoreductase</keyword>
<evidence type="ECO:0000313" key="12">
    <source>
        <dbReference type="Proteomes" id="UP000054279"/>
    </source>
</evidence>
<accession>A0A0C9UWR9</accession>
<evidence type="ECO:0000256" key="8">
    <source>
        <dbReference type="ARBA" id="ARBA00023033"/>
    </source>
</evidence>
<evidence type="ECO:0000256" key="3">
    <source>
        <dbReference type="ARBA" id="ARBA00010617"/>
    </source>
</evidence>
<keyword evidence="4 9" id="KW-0349">Heme</keyword>
<organism evidence="11 12">
    <name type="scientific">Sphaerobolus stellatus (strain SS14)</name>
    <dbReference type="NCBI Taxonomy" id="990650"/>
    <lineage>
        <taxon>Eukaryota</taxon>
        <taxon>Fungi</taxon>
        <taxon>Dikarya</taxon>
        <taxon>Basidiomycota</taxon>
        <taxon>Agaricomycotina</taxon>
        <taxon>Agaricomycetes</taxon>
        <taxon>Phallomycetidae</taxon>
        <taxon>Geastrales</taxon>
        <taxon>Sphaerobolaceae</taxon>
        <taxon>Sphaerobolus</taxon>
    </lineage>
</organism>
<evidence type="ECO:0000256" key="6">
    <source>
        <dbReference type="ARBA" id="ARBA00023002"/>
    </source>
</evidence>
<evidence type="ECO:0000256" key="4">
    <source>
        <dbReference type="ARBA" id="ARBA00022617"/>
    </source>
</evidence>
<dbReference type="InterPro" id="IPR002401">
    <property type="entry name" value="Cyt_P450_E_grp-I"/>
</dbReference>
<proteinExistence type="inferred from homology"/>
<evidence type="ECO:0000256" key="9">
    <source>
        <dbReference type="PIRSR" id="PIRSR602401-1"/>
    </source>
</evidence>
<keyword evidence="12" id="KW-1185">Reference proteome</keyword>
<keyword evidence="8 10" id="KW-0503">Monooxygenase</keyword>
<dbReference type="GO" id="GO:0005506">
    <property type="term" value="F:iron ion binding"/>
    <property type="evidence" value="ECO:0007669"/>
    <property type="project" value="InterPro"/>
</dbReference>
<keyword evidence="7 9" id="KW-0408">Iron</keyword>
<reference evidence="11 12" key="1">
    <citation type="submission" date="2014-06" db="EMBL/GenBank/DDBJ databases">
        <title>Evolutionary Origins and Diversification of the Mycorrhizal Mutualists.</title>
        <authorList>
            <consortium name="DOE Joint Genome Institute"/>
            <consortium name="Mycorrhizal Genomics Consortium"/>
            <person name="Kohler A."/>
            <person name="Kuo A."/>
            <person name="Nagy L.G."/>
            <person name="Floudas D."/>
            <person name="Copeland A."/>
            <person name="Barry K.W."/>
            <person name="Cichocki N."/>
            <person name="Veneault-Fourrey C."/>
            <person name="LaButti K."/>
            <person name="Lindquist E.A."/>
            <person name="Lipzen A."/>
            <person name="Lundell T."/>
            <person name="Morin E."/>
            <person name="Murat C."/>
            <person name="Riley R."/>
            <person name="Ohm R."/>
            <person name="Sun H."/>
            <person name="Tunlid A."/>
            <person name="Henrissat B."/>
            <person name="Grigoriev I.V."/>
            <person name="Hibbett D.S."/>
            <person name="Martin F."/>
        </authorList>
    </citation>
    <scope>NUCLEOTIDE SEQUENCE [LARGE SCALE GENOMIC DNA]</scope>
    <source>
        <strain evidence="11 12">SS14</strain>
    </source>
</reference>